<dbReference type="Pfam" id="PF00595">
    <property type="entry name" value="PDZ"/>
    <property type="match status" value="1"/>
</dbReference>
<dbReference type="Pfam" id="PF00169">
    <property type="entry name" value="PH"/>
    <property type="match status" value="2"/>
</dbReference>
<dbReference type="CDD" id="cd00136">
    <property type="entry name" value="PDZ_canonical"/>
    <property type="match status" value="1"/>
</dbReference>
<accession>A0A8S3VNB4</accession>
<sequence>MEPIQHNRPGQRTTLCINEAFDFLESAEYGIPEHTTPIVTPCMRRAVSETGITQKVHHNIYYRESINGHIVENDEFGCHGNLKCNQEDENCNLALESSEIVDMENLLNKSFDSEIIINEQENGSTEINITDFKLEGDNSEEKQSKGDNNPDQNCNCSQNNLVVTKNDDCDSGCGDIRSSVERSPIEGCDRLSSTSIDDNAVMATALTNGEKEAVHIKNQVDEVDTNQINENNEIKVDDMNEKNAKIVDEKNLAENIENKVHEIIENEVSENSASVIVHSATEVIKENLSKETFENTARNDLVLNNGCDNNEEDEEEVVRLRPKSVTMPSPRRGTTQIVSDVFGFLKEISDDDDDDKNVRRSSGYKSSNLPEEIPKLTENVNKLSGSRESSGDVGKHNKVISESSIDKGSSIKEVKKPKVRRQKSHKDMDDDQNSEDSSDEDTGIYNESFRNSCWICVDDTPHPVMQESIDEVDEDNQNGEDMVDGRRSDDVFVDNISPRIMNGTSNGIKPHHKRSDSTTTTASESEFKRSFQTRRKCFIQRKNSQQEYERMSCRVFDNERIVTLEKKSQENGFGLHILDTHPVIVSGVDPESPAFRAGVKEGQILLMVNGVSVLEATHDRIISLTQQSTKTLQIEVANADIHYIRDLQKPVISGYLYKQKGSTFLRSWKRRYCVMRQDNCLYYYKNQGDVDPLGAIPMLNYTVSRHQDSSKEFCFKAEKYGAKTYYFSVDNREDMARWVGAMNEASMTSKKRKESWMDVTSHNVGLPALEVRKPECSGSLMKCARATKTWQKRYCVLKDACIYYYKNMYSPRAQGYFLKDLFSTHEGLAGYWNRWIIKTAIQKGIIELLEMDLSDFVKGQYLPLPTFIDQTAI</sequence>
<feature type="compositionally biased region" description="Acidic residues" evidence="2">
    <location>
        <begin position="429"/>
        <end position="442"/>
    </location>
</feature>
<dbReference type="InterPro" id="IPR036034">
    <property type="entry name" value="PDZ_sf"/>
</dbReference>
<evidence type="ECO:0000259" key="3">
    <source>
        <dbReference type="PROSITE" id="PS50003"/>
    </source>
</evidence>
<dbReference type="PANTHER" id="PTHR47644">
    <property type="entry name" value="AGAP008221-PA"/>
    <property type="match status" value="1"/>
</dbReference>
<dbReference type="Proteomes" id="UP000683360">
    <property type="component" value="Unassembled WGS sequence"/>
</dbReference>
<evidence type="ECO:0000256" key="2">
    <source>
        <dbReference type="SAM" id="MobiDB-lite"/>
    </source>
</evidence>
<dbReference type="EMBL" id="CAJPWZ010003308">
    <property type="protein sequence ID" value="CAG2256624.1"/>
    <property type="molecule type" value="Genomic_DNA"/>
</dbReference>
<dbReference type="OrthoDB" id="2157866at2759"/>
<dbReference type="PROSITE" id="PS50106">
    <property type="entry name" value="PDZ"/>
    <property type="match status" value="1"/>
</dbReference>
<protein>
    <submittedName>
        <fullName evidence="5">Uncharacterized protein</fullName>
    </submittedName>
</protein>
<dbReference type="Gene3D" id="2.30.29.30">
    <property type="entry name" value="Pleckstrin-homology domain (PH domain)/Phosphotyrosine-binding domain (PTB)"/>
    <property type="match status" value="2"/>
</dbReference>
<dbReference type="PANTHER" id="PTHR47644:SF1">
    <property type="entry name" value="PDZ DOMAIN-CONTAINING PROTEIN"/>
    <property type="match status" value="1"/>
</dbReference>
<dbReference type="SUPFAM" id="SSF50156">
    <property type="entry name" value="PDZ domain-like"/>
    <property type="match status" value="1"/>
</dbReference>
<proteinExistence type="predicted"/>
<dbReference type="Gene3D" id="2.30.42.10">
    <property type="match status" value="1"/>
</dbReference>
<dbReference type="SUPFAM" id="SSF50729">
    <property type="entry name" value="PH domain-like"/>
    <property type="match status" value="2"/>
</dbReference>
<evidence type="ECO:0000313" key="6">
    <source>
        <dbReference type="Proteomes" id="UP000683360"/>
    </source>
</evidence>
<keyword evidence="6" id="KW-1185">Reference proteome</keyword>
<dbReference type="AlphaFoldDB" id="A0A8S3VNB4"/>
<evidence type="ECO:0000313" key="5">
    <source>
        <dbReference type="EMBL" id="CAG2256624.1"/>
    </source>
</evidence>
<reference evidence="5" key="1">
    <citation type="submission" date="2021-03" db="EMBL/GenBank/DDBJ databases">
        <authorList>
            <person name="Bekaert M."/>
        </authorList>
    </citation>
    <scope>NUCLEOTIDE SEQUENCE</scope>
</reference>
<dbReference type="InterPro" id="IPR011993">
    <property type="entry name" value="PH-like_dom_sf"/>
</dbReference>
<dbReference type="InterPro" id="IPR001849">
    <property type="entry name" value="PH_domain"/>
</dbReference>
<name>A0A8S3VNB4_MYTED</name>
<dbReference type="SMART" id="SM00228">
    <property type="entry name" value="PDZ"/>
    <property type="match status" value="1"/>
</dbReference>
<evidence type="ECO:0000259" key="4">
    <source>
        <dbReference type="PROSITE" id="PS50106"/>
    </source>
</evidence>
<feature type="domain" description="PH" evidence="3">
    <location>
        <begin position="649"/>
        <end position="747"/>
    </location>
</feature>
<feature type="region of interest" description="Disordered" evidence="2">
    <location>
        <begin position="349"/>
        <end position="444"/>
    </location>
</feature>
<feature type="coiled-coil region" evidence="1">
    <location>
        <begin position="239"/>
        <end position="266"/>
    </location>
</feature>
<dbReference type="PROSITE" id="PS50003">
    <property type="entry name" value="PH_DOMAIN"/>
    <property type="match status" value="1"/>
</dbReference>
<comment type="caution">
    <text evidence="5">The sequence shown here is derived from an EMBL/GenBank/DDBJ whole genome shotgun (WGS) entry which is preliminary data.</text>
</comment>
<feature type="compositionally biased region" description="Polar residues" evidence="2">
    <location>
        <begin position="378"/>
        <end position="388"/>
    </location>
</feature>
<feature type="region of interest" description="Disordered" evidence="2">
    <location>
        <begin position="497"/>
        <end position="527"/>
    </location>
</feature>
<dbReference type="SMART" id="SM00233">
    <property type="entry name" value="PH"/>
    <property type="match status" value="2"/>
</dbReference>
<keyword evidence="1" id="KW-0175">Coiled coil</keyword>
<feature type="domain" description="PDZ" evidence="4">
    <location>
        <begin position="561"/>
        <end position="640"/>
    </location>
</feature>
<dbReference type="InterPro" id="IPR001478">
    <property type="entry name" value="PDZ"/>
</dbReference>
<gene>
    <name evidence="5" type="ORF">MEDL_67842</name>
</gene>
<organism evidence="5 6">
    <name type="scientific">Mytilus edulis</name>
    <name type="common">Blue mussel</name>
    <dbReference type="NCBI Taxonomy" id="6550"/>
    <lineage>
        <taxon>Eukaryota</taxon>
        <taxon>Metazoa</taxon>
        <taxon>Spiralia</taxon>
        <taxon>Lophotrochozoa</taxon>
        <taxon>Mollusca</taxon>
        <taxon>Bivalvia</taxon>
        <taxon>Autobranchia</taxon>
        <taxon>Pteriomorphia</taxon>
        <taxon>Mytilida</taxon>
        <taxon>Mytiloidea</taxon>
        <taxon>Mytilidae</taxon>
        <taxon>Mytilinae</taxon>
        <taxon>Mytilus</taxon>
    </lineage>
</organism>
<evidence type="ECO:0000256" key="1">
    <source>
        <dbReference type="SAM" id="Coils"/>
    </source>
</evidence>